<protein>
    <recommendedName>
        <fullName evidence="3">Ribosomal protein L34e superfamily protein</fullName>
    </recommendedName>
</protein>
<accession>A0AAE1WGV1</accession>
<reference evidence="1" key="1">
    <citation type="submission" date="2020-06" db="EMBL/GenBank/DDBJ databases">
        <authorList>
            <person name="Li T."/>
            <person name="Hu X."/>
            <person name="Zhang T."/>
            <person name="Song X."/>
            <person name="Zhang H."/>
            <person name="Dai N."/>
            <person name="Sheng W."/>
            <person name="Hou X."/>
            <person name="Wei L."/>
        </authorList>
    </citation>
    <scope>NUCLEOTIDE SEQUENCE</scope>
    <source>
        <strain evidence="1">K16</strain>
        <tissue evidence="1">Leaf</tissue>
    </source>
</reference>
<comment type="caution">
    <text evidence="1">The sequence shown here is derived from an EMBL/GenBank/DDBJ whole genome shotgun (WGS) entry which is preliminary data.</text>
</comment>
<sequence>MAHTITAHKTPRKRAFPWRDSASCLLQWHSWRSRSVRTIDVEKPGCRGLTNAAEFDIQLETEESVKKSTCVSRNALKKGLFELPRDHHRELEAELKKMGTPNGRAVLVFRARCGCSVGRMEVLGPRKSRKVKK</sequence>
<proteinExistence type="predicted"/>
<dbReference type="Proteomes" id="UP001289374">
    <property type="component" value="Unassembled WGS sequence"/>
</dbReference>
<dbReference type="PANTHER" id="PTHR46996">
    <property type="entry name" value="OS05G0488500 PROTEIN"/>
    <property type="match status" value="1"/>
</dbReference>
<keyword evidence="2" id="KW-1185">Reference proteome</keyword>
<gene>
    <name evidence="1" type="ORF">Sango_1782800</name>
</gene>
<evidence type="ECO:0000313" key="1">
    <source>
        <dbReference type="EMBL" id="KAK4393120.1"/>
    </source>
</evidence>
<evidence type="ECO:0000313" key="2">
    <source>
        <dbReference type="Proteomes" id="UP001289374"/>
    </source>
</evidence>
<dbReference type="PANTHER" id="PTHR46996:SF4">
    <property type="entry name" value="RIBOSOMAL PROTEIN L34E SUPERFAMILY PROTEIN"/>
    <property type="match status" value="1"/>
</dbReference>
<organism evidence="1 2">
    <name type="scientific">Sesamum angolense</name>
    <dbReference type="NCBI Taxonomy" id="2727404"/>
    <lineage>
        <taxon>Eukaryota</taxon>
        <taxon>Viridiplantae</taxon>
        <taxon>Streptophyta</taxon>
        <taxon>Embryophyta</taxon>
        <taxon>Tracheophyta</taxon>
        <taxon>Spermatophyta</taxon>
        <taxon>Magnoliopsida</taxon>
        <taxon>eudicotyledons</taxon>
        <taxon>Gunneridae</taxon>
        <taxon>Pentapetalae</taxon>
        <taxon>asterids</taxon>
        <taxon>lamiids</taxon>
        <taxon>Lamiales</taxon>
        <taxon>Pedaliaceae</taxon>
        <taxon>Sesamum</taxon>
    </lineage>
</organism>
<dbReference type="AlphaFoldDB" id="A0AAE1WGV1"/>
<dbReference type="EMBL" id="JACGWL010000010">
    <property type="protein sequence ID" value="KAK4393120.1"/>
    <property type="molecule type" value="Genomic_DNA"/>
</dbReference>
<reference evidence="1" key="2">
    <citation type="journal article" date="2024" name="Plant">
        <title>Genomic evolution and insights into agronomic trait innovations of Sesamum species.</title>
        <authorList>
            <person name="Miao H."/>
            <person name="Wang L."/>
            <person name="Qu L."/>
            <person name="Liu H."/>
            <person name="Sun Y."/>
            <person name="Le M."/>
            <person name="Wang Q."/>
            <person name="Wei S."/>
            <person name="Zheng Y."/>
            <person name="Lin W."/>
            <person name="Duan Y."/>
            <person name="Cao H."/>
            <person name="Xiong S."/>
            <person name="Wang X."/>
            <person name="Wei L."/>
            <person name="Li C."/>
            <person name="Ma Q."/>
            <person name="Ju M."/>
            <person name="Zhao R."/>
            <person name="Li G."/>
            <person name="Mu C."/>
            <person name="Tian Q."/>
            <person name="Mei H."/>
            <person name="Zhang T."/>
            <person name="Gao T."/>
            <person name="Zhang H."/>
        </authorList>
    </citation>
    <scope>NUCLEOTIDE SEQUENCE</scope>
    <source>
        <strain evidence="1">K16</strain>
    </source>
</reference>
<evidence type="ECO:0008006" key="3">
    <source>
        <dbReference type="Google" id="ProtNLM"/>
    </source>
</evidence>
<name>A0AAE1WGV1_9LAMI</name>